<feature type="domain" description="Lycopene cyclase" evidence="9">
    <location>
        <begin position="130"/>
        <end position="223"/>
    </location>
</feature>
<dbReference type="OrthoDB" id="5195186at2"/>
<evidence type="ECO:0000313" key="11">
    <source>
        <dbReference type="Proteomes" id="UP000199440"/>
    </source>
</evidence>
<keyword evidence="3 8" id="KW-0812">Transmembrane</keyword>
<evidence type="ECO:0000256" key="3">
    <source>
        <dbReference type="ARBA" id="ARBA00022692"/>
    </source>
</evidence>
<keyword evidence="5 8" id="KW-1133">Transmembrane helix</keyword>
<feature type="transmembrane region" description="Helical" evidence="8">
    <location>
        <begin position="134"/>
        <end position="151"/>
    </location>
</feature>
<dbReference type="AlphaFoldDB" id="A0A1G9UHN2"/>
<dbReference type="NCBIfam" id="TIGR03462">
    <property type="entry name" value="CarR_dom_SF"/>
    <property type="match status" value="1"/>
</dbReference>
<dbReference type="GO" id="GO:0016020">
    <property type="term" value="C:membrane"/>
    <property type="evidence" value="ECO:0007669"/>
    <property type="project" value="UniProtKB-SubCell"/>
</dbReference>
<dbReference type="EMBL" id="FNGV01000011">
    <property type="protein sequence ID" value="SDM59353.1"/>
    <property type="molecule type" value="Genomic_DNA"/>
</dbReference>
<gene>
    <name evidence="10" type="ORF">SAMN04488514_11132</name>
</gene>
<name>A0A1G9UHN2_9FLAO</name>
<feature type="domain" description="Lycopene cyclase" evidence="9">
    <location>
        <begin position="3"/>
        <end position="92"/>
    </location>
</feature>
<feature type="transmembrane region" description="Helical" evidence="8">
    <location>
        <begin position="158"/>
        <end position="182"/>
    </location>
</feature>
<evidence type="ECO:0000256" key="5">
    <source>
        <dbReference type="ARBA" id="ARBA00022989"/>
    </source>
</evidence>
<organism evidence="10 11">
    <name type="scientific">Kriegella aquimaris</name>
    <dbReference type="NCBI Taxonomy" id="192904"/>
    <lineage>
        <taxon>Bacteria</taxon>
        <taxon>Pseudomonadati</taxon>
        <taxon>Bacteroidota</taxon>
        <taxon>Flavobacteriia</taxon>
        <taxon>Flavobacteriales</taxon>
        <taxon>Flavobacteriaceae</taxon>
        <taxon>Kriegella</taxon>
    </lineage>
</organism>
<feature type="transmembrane region" description="Helical" evidence="8">
    <location>
        <begin position="111"/>
        <end position="128"/>
    </location>
</feature>
<accession>A0A1G9UHN2</accession>
<dbReference type="STRING" id="192904.SAMN04488514_11132"/>
<evidence type="ECO:0000259" key="9">
    <source>
        <dbReference type="Pfam" id="PF18916"/>
    </source>
</evidence>
<dbReference type="Proteomes" id="UP000199440">
    <property type="component" value="Unassembled WGS sequence"/>
</dbReference>
<sequence length="230" mass="27077">MKYLYLLLDLSSLSVPFLYSFHPKLKLYKDWKSIGLALFSTMFIFIPWDAIFTSNGFWGFNEAYYLDYRLLGLPIEEWLFFICIPYACIFTFYALLYYFPNLGLSAKNTKIISLLIAFFLVVLGIVYHDRWYTFTVSVYALFCTLAAQKWNPGLLAKFYPIFVVILLPFFLINGTLTGSFIVDEVVWYNNDENIGLRLFTIPVEDTIYAFALLLTNLFLVEFFKKRLFRK</sequence>
<evidence type="ECO:0000256" key="2">
    <source>
        <dbReference type="ARBA" id="ARBA00004829"/>
    </source>
</evidence>
<comment type="pathway">
    <text evidence="2">Carotenoid biosynthesis.</text>
</comment>
<dbReference type="GO" id="GO:0045436">
    <property type="term" value="F:lycopene beta cyclase activity"/>
    <property type="evidence" value="ECO:0007669"/>
    <property type="project" value="UniProtKB-ARBA"/>
</dbReference>
<comment type="subcellular location">
    <subcellularLocation>
        <location evidence="1">Membrane</location>
        <topology evidence="1">Multi-pass membrane protein</topology>
    </subcellularLocation>
</comment>
<evidence type="ECO:0000256" key="8">
    <source>
        <dbReference type="SAM" id="Phobius"/>
    </source>
</evidence>
<feature type="transmembrane region" description="Helical" evidence="8">
    <location>
        <begin position="34"/>
        <end position="58"/>
    </location>
</feature>
<evidence type="ECO:0000256" key="6">
    <source>
        <dbReference type="ARBA" id="ARBA00023136"/>
    </source>
</evidence>
<feature type="transmembrane region" description="Helical" evidence="8">
    <location>
        <begin position="206"/>
        <end position="223"/>
    </location>
</feature>
<dbReference type="RefSeq" id="WP_089892882.1">
    <property type="nucleotide sequence ID" value="NZ_FNGV01000011.1"/>
</dbReference>
<protein>
    <submittedName>
        <fullName evidence="10">Lycopene cyclase domain-containing protein</fullName>
    </submittedName>
</protein>
<dbReference type="GO" id="GO:0016117">
    <property type="term" value="P:carotenoid biosynthetic process"/>
    <property type="evidence" value="ECO:0007669"/>
    <property type="project" value="UniProtKB-KW"/>
</dbReference>
<proteinExistence type="predicted"/>
<keyword evidence="4" id="KW-0125">Carotenoid biosynthesis</keyword>
<evidence type="ECO:0000313" key="10">
    <source>
        <dbReference type="EMBL" id="SDM59353.1"/>
    </source>
</evidence>
<evidence type="ECO:0000256" key="1">
    <source>
        <dbReference type="ARBA" id="ARBA00004141"/>
    </source>
</evidence>
<reference evidence="10 11" key="1">
    <citation type="submission" date="2016-10" db="EMBL/GenBank/DDBJ databases">
        <authorList>
            <person name="de Groot N.N."/>
        </authorList>
    </citation>
    <scope>NUCLEOTIDE SEQUENCE [LARGE SCALE GENOMIC DNA]</scope>
    <source>
        <strain evidence="10 11">DSM 19886</strain>
    </source>
</reference>
<feature type="transmembrane region" description="Helical" evidence="8">
    <location>
        <begin position="78"/>
        <end position="99"/>
    </location>
</feature>
<keyword evidence="6 8" id="KW-0472">Membrane</keyword>
<evidence type="ECO:0000256" key="7">
    <source>
        <dbReference type="ARBA" id="ARBA00023235"/>
    </source>
</evidence>
<dbReference type="InterPro" id="IPR017825">
    <property type="entry name" value="Lycopene_cyclase_dom"/>
</dbReference>
<dbReference type="Pfam" id="PF18916">
    <property type="entry name" value="Lycopene_cyc"/>
    <property type="match status" value="2"/>
</dbReference>
<keyword evidence="7" id="KW-0413">Isomerase</keyword>
<dbReference type="GO" id="GO:0016872">
    <property type="term" value="F:intramolecular lyase activity"/>
    <property type="evidence" value="ECO:0007669"/>
    <property type="project" value="InterPro"/>
</dbReference>
<evidence type="ECO:0000256" key="4">
    <source>
        <dbReference type="ARBA" id="ARBA00022746"/>
    </source>
</evidence>
<keyword evidence="11" id="KW-1185">Reference proteome</keyword>